<proteinExistence type="predicted"/>
<dbReference type="Xenbase" id="XB-GENE-29094663">
    <property type="gene designation" value="LOC116408764"/>
</dbReference>
<accession>A0A8J1J3P2</accession>
<dbReference type="OrthoDB" id="10662811at2759"/>
<sequence>MYPNGTKGTKEIHQTPGMPSVVNDTKEDLKYILPVALMLSMVAIPLLCFIAWLVYVKCMRTKQTDKDVENPPVQPEEKSSKTPESSDSFFRCLWKKIMEKIRKKKPKLPDVENPPETAQSEQKLKAAKSFFRCLCKKIMEKIRKKKPKLPDVENPPETAQSAQKLKAAKSSVHKGKQQKKKKKKVAKKTELPVAAQSEAASESPDSREHREQVEKIEEPTEVEKIEDHIEQRLPEPESGALVPINTFSFLESLVTLNEKPTKNQKRKKVQRSMKIEEILESKEDTEGLLQRLMELKSKSPTAQNLNM</sequence>
<feature type="compositionally biased region" description="Basic and acidic residues" evidence="1">
    <location>
        <begin position="65"/>
        <end position="81"/>
    </location>
</feature>
<organism evidence="3 4">
    <name type="scientific">Xenopus tropicalis</name>
    <name type="common">Western clawed frog</name>
    <name type="synonym">Silurana tropicalis</name>
    <dbReference type="NCBI Taxonomy" id="8364"/>
    <lineage>
        <taxon>Eukaryota</taxon>
        <taxon>Metazoa</taxon>
        <taxon>Chordata</taxon>
        <taxon>Craniata</taxon>
        <taxon>Vertebrata</taxon>
        <taxon>Euteleostomi</taxon>
        <taxon>Amphibia</taxon>
        <taxon>Batrachia</taxon>
        <taxon>Anura</taxon>
        <taxon>Pipoidea</taxon>
        <taxon>Pipidae</taxon>
        <taxon>Xenopodinae</taxon>
        <taxon>Xenopus</taxon>
        <taxon>Silurana</taxon>
    </lineage>
</organism>
<keyword evidence="3" id="KW-1185">Reference proteome</keyword>
<dbReference type="GeneID" id="116408764"/>
<feature type="compositionally biased region" description="Basic residues" evidence="1">
    <location>
        <begin position="171"/>
        <end position="186"/>
    </location>
</feature>
<protein>
    <submittedName>
        <fullName evidence="4">Uncharacterized protein LOC116408764</fullName>
    </submittedName>
</protein>
<evidence type="ECO:0000313" key="3">
    <source>
        <dbReference type="Proteomes" id="UP000008143"/>
    </source>
</evidence>
<keyword evidence="2" id="KW-1133">Transmembrane helix</keyword>
<dbReference type="KEGG" id="xtr:116408764"/>
<feature type="compositionally biased region" description="Basic and acidic residues" evidence="1">
    <location>
        <begin position="204"/>
        <end position="235"/>
    </location>
</feature>
<gene>
    <name evidence="4 5" type="primary">LOC116408764</name>
</gene>
<feature type="region of interest" description="Disordered" evidence="1">
    <location>
        <begin position="65"/>
        <end position="86"/>
    </location>
</feature>
<feature type="region of interest" description="Disordered" evidence="1">
    <location>
        <begin position="1"/>
        <end position="20"/>
    </location>
</feature>
<reference evidence="4" key="1">
    <citation type="submission" date="2025-08" db="UniProtKB">
        <authorList>
            <consortium name="RefSeq"/>
        </authorList>
    </citation>
    <scope>IDENTIFICATION</scope>
    <source>
        <strain evidence="4">Nigerian</strain>
        <tissue evidence="4">Liver and blood</tissue>
    </source>
</reference>
<dbReference type="Proteomes" id="UP000008143">
    <property type="component" value="Chromosome 2"/>
</dbReference>
<feature type="region of interest" description="Disordered" evidence="1">
    <location>
        <begin position="146"/>
        <end position="236"/>
    </location>
</feature>
<keyword evidence="2" id="KW-0472">Membrane</keyword>
<dbReference type="RefSeq" id="XP_031752474.1">
    <property type="nucleotide sequence ID" value="XM_031896614.1"/>
</dbReference>
<evidence type="ECO:0000313" key="5">
    <source>
        <dbReference type="Xenbase" id="XB-GENE-29094663"/>
    </source>
</evidence>
<feature type="compositionally biased region" description="Low complexity" evidence="1">
    <location>
        <begin position="159"/>
        <end position="170"/>
    </location>
</feature>
<evidence type="ECO:0000313" key="4">
    <source>
        <dbReference type="RefSeq" id="XP_031752474.1"/>
    </source>
</evidence>
<evidence type="ECO:0000256" key="1">
    <source>
        <dbReference type="SAM" id="MobiDB-lite"/>
    </source>
</evidence>
<feature type="transmembrane region" description="Helical" evidence="2">
    <location>
        <begin position="31"/>
        <end position="56"/>
    </location>
</feature>
<evidence type="ECO:0000256" key="2">
    <source>
        <dbReference type="SAM" id="Phobius"/>
    </source>
</evidence>
<dbReference type="AGR" id="Xenbase:XB-GENE-29094663"/>
<name>A0A8J1J3P2_XENTR</name>
<keyword evidence="2" id="KW-0812">Transmembrane</keyword>
<dbReference type="AlphaFoldDB" id="A0A8J1J3P2"/>